<dbReference type="Pfam" id="PF12733">
    <property type="entry name" value="Cadherin-like"/>
    <property type="match status" value="1"/>
</dbReference>
<accession>A0A1G6WBL1</accession>
<proteinExistence type="predicted"/>
<evidence type="ECO:0000313" key="3">
    <source>
        <dbReference type="EMBL" id="SDD63179.1"/>
    </source>
</evidence>
<dbReference type="InterPro" id="IPR025883">
    <property type="entry name" value="Cadherin-like_domain"/>
</dbReference>
<evidence type="ECO:0000313" key="4">
    <source>
        <dbReference type="Proteomes" id="UP000199603"/>
    </source>
</evidence>
<dbReference type="Proteomes" id="UP000199603">
    <property type="component" value="Unassembled WGS sequence"/>
</dbReference>
<feature type="signal peptide" evidence="1">
    <location>
        <begin position="1"/>
        <end position="39"/>
    </location>
</feature>
<dbReference type="RefSeq" id="WP_176764110.1">
    <property type="nucleotide sequence ID" value="NZ_FNAG01000004.1"/>
</dbReference>
<dbReference type="Gene3D" id="2.60.40.10">
    <property type="entry name" value="Immunoglobulins"/>
    <property type="match status" value="3"/>
</dbReference>
<dbReference type="InterPro" id="IPR056573">
    <property type="entry name" value="Lectin_L-type_dom"/>
</dbReference>
<dbReference type="Gene3D" id="2.60.120.200">
    <property type="match status" value="1"/>
</dbReference>
<keyword evidence="1" id="KW-0732">Signal</keyword>
<dbReference type="PANTHER" id="PTHR32401">
    <property type="entry name" value="CONCANAVALIN A-LIKE LECTIN FAMILY PROTEIN"/>
    <property type="match status" value="1"/>
</dbReference>
<reference evidence="3 4" key="1">
    <citation type="submission" date="2016-10" db="EMBL/GenBank/DDBJ databases">
        <authorList>
            <person name="de Groot N.N."/>
        </authorList>
    </citation>
    <scope>NUCLEOTIDE SEQUENCE [LARGE SCALE GENOMIC DNA]</scope>
    <source>
        <strain evidence="3 4">DSM 16957</strain>
    </source>
</reference>
<evidence type="ECO:0000256" key="1">
    <source>
        <dbReference type="SAM" id="SignalP"/>
    </source>
</evidence>
<dbReference type="InterPro" id="IPR013320">
    <property type="entry name" value="ConA-like_dom_sf"/>
</dbReference>
<dbReference type="PROSITE" id="PS50853">
    <property type="entry name" value="FN3"/>
    <property type="match status" value="1"/>
</dbReference>
<dbReference type="Pfam" id="PF00139">
    <property type="entry name" value="Lectin_legB"/>
    <property type="match status" value="1"/>
</dbReference>
<dbReference type="SUPFAM" id="SSF49899">
    <property type="entry name" value="Concanavalin A-like lectins/glucanases"/>
    <property type="match status" value="1"/>
</dbReference>
<dbReference type="InterPro" id="IPR013783">
    <property type="entry name" value="Ig-like_fold"/>
</dbReference>
<name>A0A1G6WBL1_9GAMM</name>
<protein>
    <submittedName>
        <fullName evidence="3">Ig-like domain (Group 3)</fullName>
    </submittedName>
</protein>
<keyword evidence="4" id="KW-1185">Reference proteome</keyword>
<feature type="chain" id="PRO_5011534545" evidence="1">
    <location>
        <begin position="40"/>
        <end position="1469"/>
    </location>
</feature>
<evidence type="ECO:0000259" key="2">
    <source>
        <dbReference type="PROSITE" id="PS50853"/>
    </source>
</evidence>
<gene>
    <name evidence="3" type="ORF">SAMN04488509_104228</name>
</gene>
<feature type="domain" description="Fibronectin type-III" evidence="2">
    <location>
        <begin position="389"/>
        <end position="493"/>
    </location>
</feature>
<dbReference type="CDD" id="cd01951">
    <property type="entry name" value="lectin_L-type"/>
    <property type="match status" value="1"/>
</dbReference>
<dbReference type="InterPro" id="IPR050258">
    <property type="entry name" value="Leguminous_Lectin"/>
</dbReference>
<organism evidence="3 4">
    <name type="scientific">Aquimonas voraii</name>
    <dbReference type="NCBI Taxonomy" id="265719"/>
    <lineage>
        <taxon>Bacteria</taxon>
        <taxon>Pseudomonadati</taxon>
        <taxon>Pseudomonadota</taxon>
        <taxon>Gammaproteobacteria</taxon>
        <taxon>Lysobacterales</taxon>
        <taxon>Lysobacteraceae</taxon>
        <taxon>Aquimonas</taxon>
    </lineage>
</organism>
<dbReference type="InterPro" id="IPR001220">
    <property type="entry name" value="Legume_lectin_dom"/>
</dbReference>
<dbReference type="InterPro" id="IPR003961">
    <property type="entry name" value="FN3_dom"/>
</dbReference>
<dbReference type="InterPro" id="IPR019825">
    <property type="entry name" value="Lectin_legB_Mn/Ca_BS"/>
</dbReference>
<dbReference type="PANTHER" id="PTHR32401:SF48">
    <property type="entry name" value="LEGUME LECTIN DOMAIN-CONTAINING PROTEIN"/>
    <property type="match status" value="1"/>
</dbReference>
<dbReference type="EMBL" id="FNAG01000004">
    <property type="protein sequence ID" value="SDD63179.1"/>
    <property type="molecule type" value="Genomic_DNA"/>
</dbReference>
<dbReference type="STRING" id="265719.SAMN04488509_104228"/>
<feature type="non-terminal residue" evidence="3">
    <location>
        <position position="1469"/>
    </location>
</feature>
<dbReference type="GO" id="GO:0030246">
    <property type="term" value="F:carbohydrate binding"/>
    <property type="evidence" value="ECO:0007669"/>
    <property type="project" value="InterPro"/>
</dbReference>
<sequence>MRSRLPAPLASTIESVDGSVFSRCLLALLLLLAPLFAAAAEPSRPAQPKGGPIPLTFFYESFAGAGSLLNFNGNAYINGTELRLTEAASSQAGSAFNNRRVQLGADYSFSSYFTFRMLNPGGDGADGLTFTVQTSSNSAVTVGGGLGYQGINNSIAVEFDTFVNGGGDADPNHVAIDINGDVSHNVYTAAQGYYAAYGNEFANGNTYHVWVDYNGANQTMEVRVHGNNSRAAAPVVLNKSGINLASILGTNQAFIGFTAATGGSWETHDIQTWYFQNRYEPIDTVGNTYVQASSDATLSSLATSQGSLSPVFSSGVFSYTVNVANAVSSITVTPTVTNAAASVSVNGVAVTSGTASGPIALNVGNNTITVLGVAENGSTQPYTLTVVRAPGAPTVSATDAASSIAQTSATSGGTVTADGGAAITQRGLVFGTSASPTTANSVVVVGGTLGSYSANLSGLAPGVTYFVRAFATNSAGTAYGPEISFTTLKLDQTISFSNPGNQTYSPGGSFIATATASSGLPVTITSASATCSVNATSPATVAIQAAGPCTLNANQAGDGTYNAAPQASQSLTIQQASQAITIDDPGAQTYSAGGSFSVTATGGGSGNPVVLSSDSPAICSVSGSTVTQLSAGTCLLLADQAGDGNYLAAPQASLGVTINPAPTAAAVVSTSAGAEARSNQGFSVDVQVAGADPQGDVTVFVRRADNSTVTSCVASLQPPSAGVATGSCSVPEGTLRPGDLVTQLVASYPGDLNDSASTSPSFAFSVARGDVAISSVVVDASGDRDAVAGEPITVTVSLAAVAPAVGPVTGDGTAAPDVTVTTSETGTGCTIDWDMATSCTLVFTGVNNTSQLLSAVADPDPKRAAAAKAALMKTLQLSYAATADFNASGPTEADPVTVSSAPTVTVLSTQSATGNANSVAGEGVRLTATVTTDAPSTLPPRGRVLFTRDSDVLGQVTLTAGAGNTATAEFVAPARLVGTETYFAFFLNNDDFVGSDDDAEHTTVQASTATMIDAVVPATPEALQTVTVSASVAAVAPGAGTPTGTITISGDDTTGCVITLPATSCELSFASKGSKTLTATYGGDSQFLASGANSGTAAVTVVGIPVTLSLSGSTPSPHYYGTAYTVSYELSGGDGSFGGAVTVTAAPGGASCTGVVTGTSGSCEIVLPNGNAGTYALSGAYAGDSTDAEASSAPLNHTISQATTALVLSGNTVDPIDAAQLVTVSLDLTMTNGVAPLAGTLTVSGDNTAGCAVTLTGGETMPQSCDLSFSVVGSNAISATFVPSDAINVAGSTSNTITYTVVRAITTTEISGFAPASGTAQVGDAVTVSFAVTGGVQPYDGAVTVEYGAGPTACGPVSFDTGTGLGSCEIPATALQLAGDYAVRVAYAGDADDVPSEDSETLGIAKRATATTLASTPADDQQAGQTVTWTVGVSAVGGAATTPLGGEVFVCPSSAPSCDGLSAVCTITL</sequence>
<dbReference type="PROSITE" id="PS00307">
    <property type="entry name" value="LECTIN_LEGUME_BETA"/>
    <property type="match status" value="1"/>
</dbReference>